<feature type="compositionally biased region" description="Low complexity" evidence="1">
    <location>
        <begin position="149"/>
        <end position="167"/>
    </location>
</feature>
<dbReference type="EMBL" id="GU474859">
    <property type="protein sequence ID" value="ADI17267.1"/>
    <property type="molecule type" value="Genomic_DNA"/>
</dbReference>
<evidence type="ECO:0000313" key="3">
    <source>
        <dbReference type="EMBL" id="ADI17267.1"/>
    </source>
</evidence>
<organism evidence="3">
    <name type="scientific">uncultured alpha proteobacterium HF0070_17D04</name>
    <dbReference type="NCBI Taxonomy" id="710805"/>
    <lineage>
        <taxon>Bacteria</taxon>
        <taxon>Pseudomonadati</taxon>
        <taxon>Pseudomonadota</taxon>
        <taxon>Alphaproteobacteria</taxon>
        <taxon>environmental samples</taxon>
    </lineage>
</organism>
<feature type="region of interest" description="Disordered" evidence="1">
    <location>
        <begin position="97"/>
        <end position="167"/>
    </location>
</feature>
<dbReference type="AlphaFoldDB" id="E0XS76"/>
<accession>E0XS76</accession>
<feature type="compositionally biased region" description="Low complexity" evidence="1">
    <location>
        <begin position="731"/>
        <end position="747"/>
    </location>
</feature>
<feature type="compositionally biased region" description="Low complexity" evidence="1">
    <location>
        <begin position="66"/>
        <end position="79"/>
    </location>
</feature>
<evidence type="ECO:0008006" key="4">
    <source>
        <dbReference type="Google" id="ProtNLM"/>
    </source>
</evidence>
<feature type="chain" id="PRO_5003142975" description="Antifreeze glycopeptide polyprotein" evidence="2">
    <location>
        <begin position="34"/>
        <end position="756"/>
    </location>
</feature>
<evidence type="ECO:0000256" key="2">
    <source>
        <dbReference type="SAM" id="SignalP"/>
    </source>
</evidence>
<name>E0XS76_9PROT</name>
<evidence type="ECO:0000256" key="1">
    <source>
        <dbReference type="SAM" id="MobiDB-lite"/>
    </source>
</evidence>
<proteinExistence type="predicted"/>
<reference evidence="3" key="1">
    <citation type="journal article" date="2011" name="Environ. Microbiol.">
        <title>Time-series analyses of Monterey Bay coastal microbial picoplankton using a 'genome proxy' microarray.</title>
        <authorList>
            <person name="Rich V.I."/>
            <person name="Pham V.D."/>
            <person name="Eppley J."/>
            <person name="Shi Y."/>
            <person name="DeLong E.F."/>
        </authorList>
    </citation>
    <scope>NUCLEOTIDE SEQUENCE</scope>
</reference>
<feature type="region of interest" description="Disordered" evidence="1">
    <location>
        <begin position="707"/>
        <end position="756"/>
    </location>
</feature>
<keyword evidence="2" id="KW-0732">Signal</keyword>
<feature type="compositionally biased region" description="Polar residues" evidence="1">
    <location>
        <begin position="139"/>
        <end position="148"/>
    </location>
</feature>
<feature type="signal peptide" evidence="2">
    <location>
        <begin position="1"/>
        <end position="33"/>
    </location>
</feature>
<sequence length="756" mass="77822">MTNFPSKPLSRCHLRLAGVVAGLALFLSVPVTAQQFSEDTAEQGPVDLLATIQDNRSTGSDEITYGAADTGSSGSAGSITSIDDAVNSVTELPVLEVPATSEPTQPATLAATAADASTTAEGDSSGTAASGTATAPASQGVTLDITQEGTGDTGAASSDSSLTGSGASLQKSSAPAFGIANIGIETDAGLNATIWRDTSASRAALLLDNDRVLGSSPALSALAHDVVAHRAVPPAGAAANADALVAARLDWMAASGRSQTLASLVGQLPDEEPWLDWKQWLVETQLMARRDDEACRTVMYQVSRTFEPFWHKAKVICSAAMGDAAGARFAADILSAMGVDDAVFSALVANLLDDTDPGPIDPSLLEPLHIVLMDAAHSNIDAAALGALSDASAQTAVGLRYLDADARLVSTWQALDRGLVDHGKAAKLWRSANFTSDQVQLAAARHQSQPSALTRALVWRALDKERSIARLPMISAALDADIASGAGLMMAPLYAELVRQSLNFDGAADAIAADPALSVRMAILLGVGDMADLPPQLDRETARAARNLLAMIGGGDADIAPLDRFGLWHLLPLIELDTPMDAVMNAGDDWLELASPDAGEPASFLSVSPVLLRAMEQAADDGRVAETVLLAHRIVGTIDLAAIHPADAARVVRALDKVGQPATAREFAGDVARAHLLMVMRDSGEVMPIAMVDAAVEAAADETAAGGNGIEAETTEVADEGAPAVEEDATAADTDTGTAETDAADATAETDAETTN</sequence>
<feature type="compositionally biased region" description="Acidic residues" evidence="1">
    <location>
        <begin position="713"/>
        <end position="730"/>
    </location>
</feature>
<feature type="compositionally biased region" description="Low complexity" evidence="1">
    <location>
        <begin position="107"/>
        <end position="138"/>
    </location>
</feature>
<protein>
    <recommendedName>
        <fullName evidence="4">Antifreeze glycopeptide polyprotein</fullName>
    </recommendedName>
</protein>
<feature type="region of interest" description="Disordered" evidence="1">
    <location>
        <begin position="58"/>
        <end position="79"/>
    </location>
</feature>